<evidence type="ECO:0000313" key="1">
    <source>
        <dbReference type="EMBL" id="GHO98416.1"/>
    </source>
</evidence>
<dbReference type="Proteomes" id="UP000597444">
    <property type="component" value="Unassembled WGS sequence"/>
</dbReference>
<comment type="caution">
    <text evidence="1">The sequence shown here is derived from an EMBL/GenBank/DDBJ whole genome shotgun (WGS) entry which is preliminary data.</text>
</comment>
<protein>
    <submittedName>
        <fullName evidence="1">Uncharacterized protein</fullName>
    </submittedName>
</protein>
<gene>
    <name evidence="1" type="ORF">KSF_084640</name>
</gene>
<name>A0A8J3IYJ6_9CHLR</name>
<evidence type="ECO:0000313" key="2">
    <source>
        <dbReference type="Proteomes" id="UP000597444"/>
    </source>
</evidence>
<reference evidence="1" key="1">
    <citation type="submission" date="2020-10" db="EMBL/GenBank/DDBJ databases">
        <title>Taxonomic study of unclassified bacteria belonging to the class Ktedonobacteria.</title>
        <authorList>
            <person name="Yabe S."/>
            <person name="Wang C.M."/>
            <person name="Zheng Y."/>
            <person name="Sakai Y."/>
            <person name="Cavaletti L."/>
            <person name="Monciardini P."/>
            <person name="Donadio S."/>
        </authorList>
    </citation>
    <scope>NUCLEOTIDE SEQUENCE</scope>
    <source>
        <strain evidence="1">ID150040</strain>
    </source>
</reference>
<dbReference type="RefSeq" id="WP_220209170.1">
    <property type="nucleotide sequence ID" value="NZ_BNJK01000002.1"/>
</dbReference>
<accession>A0A8J3IYJ6</accession>
<keyword evidence="2" id="KW-1185">Reference proteome</keyword>
<proteinExistence type="predicted"/>
<dbReference type="EMBL" id="BNJK01000002">
    <property type="protein sequence ID" value="GHO98416.1"/>
    <property type="molecule type" value="Genomic_DNA"/>
</dbReference>
<organism evidence="1 2">
    <name type="scientific">Reticulibacter mediterranei</name>
    <dbReference type="NCBI Taxonomy" id="2778369"/>
    <lineage>
        <taxon>Bacteria</taxon>
        <taxon>Bacillati</taxon>
        <taxon>Chloroflexota</taxon>
        <taxon>Ktedonobacteria</taxon>
        <taxon>Ktedonobacterales</taxon>
        <taxon>Reticulibacteraceae</taxon>
        <taxon>Reticulibacter</taxon>
    </lineage>
</organism>
<sequence>MPLDARKTAHILSAINKTLSGRQKTVVFVYQSGGSYSYSVISVVFRPQKIIDPQIPNASGAPPTLERDLIMIAPLGISFTGLVFVADTTTASAAAVQAAPKYEVIEAATVGIVPTGTHVRALLRRLR</sequence>
<dbReference type="AlphaFoldDB" id="A0A8J3IYJ6"/>